<comment type="caution">
    <text evidence="7">The sequence shown here is derived from an EMBL/GenBank/DDBJ whole genome shotgun (WGS) entry which is preliminary data.</text>
</comment>
<dbReference type="Gene3D" id="1.20.140.160">
    <property type="match status" value="1"/>
</dbReference>
<keyword evidence="8" id="KW-1185">Reference proteome</keyword>
<dbReference type="InterPro" id="IPR007627">
    <property type="entry name" value="RNA_pol_sigma70_r2"/>
</dbReference>
<dbReference type="GO" id="GO:0006352">
    <property type="term" value="P:DNA-templated transcription initiation"/>
    <property type="evidence" value="ECO:0007669"/>
    <property type="project" value="InterPro"/>
</dbReference>
<dbReference type="InterPro" id="IPR014284">
    <property type="entry name" value="RNA_pol_sigma-70_dom"/>
</dbReference>
<dbReference type="PANTHER" id="PTHR30385">
    <property type="entry name" value="SIGMA FACTOR F FLAGELLAR"/>
    <property type="match status" value="1"/>
</dbReference>
<protein>
    <submittedName>
        <fullName evidence="7">Sigma-70 family RNA polymerase sigma factor</fullName>
    </submittedName>
</protein>
<dbReference type="Gene3D" id="1.10.1740.10">
    <property type="match status" value="1"/>
</dbReference>
<dbReference type="Pfam" id="PF08281">
    <property type="entry name" value="Sigma70_r4_2"/>
    <property type="match status" value="1"/>
</dbReference>
<dbReference type="InterPro" id="IPR013325">
    <property type="entry name" value="RNA_pol_sigma_r2"/>
</dbReference>
<dbReference type="RefSeq" id="WP_179237657.1">
    <property type="nucleotide sequence ID" value="NZ_JACBNQ010000005.1"/>
</dbReference>
<name>A0A974BIU0_SEDHY</name>
<evidence type="ECO:0000256" key="2">
    <source>
        <dbReference type="ARBA" id="ARBA00023082"/>
    </source>
</evidence>
<reference evidence="7" key="1">
    <citation type="submission" date="2020-07" db="EMBL/GenBank/DDBJ databases">
        <title>Genomic analysis of a strain of Sedimentibacter Hydroxybenzoicus DSM7310.</title>
        <authorList>
            <person name="Ma S."/>
        </authorList>
    </citation>
    <scope>NUCLEOTIDE SEQUENCE</scope>
    <source>
        <strain evidence="7">DSM 7310</strain>
    </source>
</reference>
<evidence type="ECO:0000256" key="4">
    <source>
        <dbReference type="ARBA" id="ARBA00023163"/>
    </source>
</evidence>
<evidence type="ECO:0000313" key="8">
    <source>
        <dbReference type="Proteomes" id="UP000611629"/>
    </source>
</evidence>
<dbReference type="EMBL" id="JACBNQ010000005">
    <property type="protein sequence ID" value="NYB73968.1"/>
    <property type="molecule type" value="Genomic_DNA"/>
</dbReference>
<keyword evidence="4" id="KW-0804">Transcription</keyword>
<organism evidence="7 8">
    <name type="scientific">Sedimentibacter hydroxybenzoicus DSM 7310</name>
    <dbReference type="NCBI Taxonomy" id="1123245"/>
    <lineage>
        <taxon>Bacteria</taxon>
        <taxon>Bacillati</taxon>
        <taxon>Bacillota</taxon>
        <taxon>Tissierellia</taxon>
        <taxon>Sedimentibacter</taxon>
    </lineage>
</organism>
<feature type="domain" description="RNA polymerase sigma-70 region 2" evidence="5">
    <location>
        <begin position="28"/>
        <end position="86"/>
    </location>
</feature>
<dbReference type="Proteomes" id="UP000611629">
    <property type="component" value="Unassembled WGS sequence"/>
</dbReference>
<keyword evidence="1" id="KW-0805">Transcription regulation</keyword>
<dbReference type="AlphaFoldDB" id="A0A974BIU0"/>
<keyword evidence="2" id="KW-0731">Sigma factor</keyword>
<evidence type="ECO:0000259" key="5">
    <source>
        <dbReference type="Pfam" id="PF04542"/>
    </source>
</evidence>
<dbReference type="NCBIfam" id="TIGR02937">
    <property type="entry name" value="sigma70-ECF"/>
    <property type="match status" value="1"/>
</dbReference>
<dbReference type="InterPro" id="IPR013249">
    <property type="entry name" value="RNA_pol_sigma70_r4_t2"/>
</dbReference>
<sequence length="190" mass="22474">MVNNSDTDINYIIQMSLKGDKKYQEILLNELEPLLYKNIYKYWGLSNPIIEDLLQEGYIVVLQALKDFDINKEIHFLAFIKSKIKYFYLNCYRRGLKNTINLTNHLNIDDLEIDDSKENVEEKVLKDEETSLLRSCIDMLPEKEQRLIYSFYFDEIPVGEIAEKLNISYGAACCKKSRILKRLRSCIIRR</sequence>
<evidence type="ECO:0000256" key="1">
    <source>
        <dbReference type="ARBA" id="ARBA00023015"/>
    </source>
</evidence>
<dbReference type="Pfam" id="PF04542">
    <property type="entry name" value="Sigma70_r2"/>
    <property type="match status" value="1"/>
</dbReference>
<dbReference type="InterPro" id="IPR013324">
    <property type="entry name" value="RNA_pol_sigma_r3/r4-like"/>
</dbReference>
<proteinExistence type="predicted"/>
<dbReference type="SUPFAM" id="SSF88946">
    <property type="entry name" value="Sigma2 domain of RNA polymerase sigma factors"/>
    <property type="match status" value="1"/>
</dbReference>
<accession>A0A974BIU0</accession>
<feature type="domain" description="RNA polymerase sigma factor 70 region 4 type 2" evidence="6">
    <location>
        <begin position="132"/>
        <end position="182"/>
    </location>
</feature>
<dbReference type="GO" id="GO:0003677">
    <property type="term" value="F:DNA binding"/>
    <property type="evidence" value="ECO:0007669"/>
    <property type="project" value="UniProtKB-KW"/>
</dbReference>
<evidence type="ECO:0000259" key="6">
    <source>
        <dbReference type="Pfam" id="PF08281"/>
    </source>
</evidence>
<gene>
    <name evidence="7" type="ORF">HZF24_07415</name>
</gene>
<dbReference type="SUPFAM" id="SSF88659">
    <property type="entry name" value="Sigma3 and sigma4 domains of RNA polymerase sigma factors"/>
    <property type="match status" value="1"/>
</dbReference>
<evidence type="ECO:0000313" key="7">
    <source>
        <dbReference type="EMBL" id="NYB73968.1"/>
    </source>
</evidence>
<dbReference type="GO" id="GO:0016987">
    <property type="term" value="F:sigma factor activity"/>
    <property type="evidence" value="ECO:0007669"/>
    <property type="project" value="UniProtKB-KW"/>
</dbReference>
<evidence type="ECO:0000256" key="3">
    <source>
        <dbReference type="ARBA" id="ARBA00023125"/>
    </source>
</evidence>
<keyword evidence="3" id="KW-0238">DNA-binding</keyword>